<dbReference type="CDD" id="cd19854">
    <property type="entry name" value="DSRM_DHX9_rpt1"/>
    <property type="match status" value="1"/>
</dbReference>
<feature type="region of interest" description="Disordered" evidence="6">
    <location>
        <begin position="433"/>
        <end position="502"/>
    </location>
</feature>
<evidence type="ECO:0000256" key="4">
    <source>
        <dbReference type="ARBA" id="ARBA00023125"/>
    </source>
</evidence>
<dbReference type="InterPro" id="IPR014720">
    <property type="entry name" value="dsRBD_dom"/>
</dbReference>
<dbReference type="GO" id="GO:0003725">
    <property type="term" value="F:double-stranded RNA binding"/>
    <property type="evidence" value="ECO:0007669"/>
    <property type="project" value="InterPro"/>
</dbReference>
<feature type="compositionally biased region" description="Basic and acidic residues" evidence="6">
    <location>
        <begin position="1017"/>
        <end position="1043"/>
    </location>
</feature>
<feature type="compositionally biased region" description="Polar residues" evidence="6">
    <location>
        <begin position="433"/>
        <end position="466"/>
    </location>
</feature>
<dbReference type="PANTHER" id="PTHR45762">
    <property type="entry name" value="ZINC FINGER RNA-BINDING PROTEIN"/>
    <property type="match status" value="1"/>
</dbReference>
<keyword evidence="2" id="KW-0963">Cytoplasm</keyword>
<feature type="compositionally biased region" description="Polar residues" evidence="6">
    <location>
        <begin position="232"/>
        <end position="244"/>
    </location>
</feature>
<dbReference type="GO" id="GO:0005737">
    <property type="term" value="C:cytoplasm"/>
    <property type="evidence" value="ECO:0007669"/>
    <property type="project" value="UniProtKB-SubCell"/>
</dbReference>
<dbReference type="Gene3D" id="1.10.1410.40">
    <property type="match status" value="1"/>
</dbReference>
<feature type="region of interest" description="Disordered" evidence="6">
    <location>
        <begin position="990"/>
        <end position="1078"/>
    </location>
</feature>
<feature type="region of interest" description="Disordered" evidence="6">
    <location>
        <begin position="296"/>
        <end position="416"/>
    </location>
</feature>
<dbReference type="InterPro" id="IPR006561">
    <property type="entry name" value="DZF_dom"/>
</dbReference>
<evidence type="ECO:0000256" key="3">
    <source>
        <dbReference type="ARBA" id="ARBA00022737"/>
    </source>
</evidence>
<feature type="compositionally biased region" description="Low complexity" evidence="6">
    <location>
        <begin position="296"/>
        <end position="307"/>
    </location>
</feature>
<feature type="compositionally biased region" description="Basic and acidic residues" evidence="6">
    <location>
        <begin position="1053"/>
        <end position="1068"/>
    </location>
</feature>
<organism evidence="9">
    <name type="scientific">Phallusia mammillata</name>
    <dbReference type="NCBI Taxonomy" id="59560"/>
    <lineage>
        <taxon>Eukaryota</taxon>
        <taxon>Metazoa</taxon>
        <taxon>Chordata</taxon>
        <taxon>Tunicata</taxon>
        <taxon>Ascidiacea</taxon>
        <taxon>Phlebobranchia</taxon>
        <taxon>Ascidiidae</taxon>
        <taxon>Phallusia</taxon>
    </lineage>
</organism>
<dbReference type="EMBL" id="LR786692">
    <property type="protein sequence ID" value="CAB3262520.1"/>
    <property type="molecule type" value="mRNA"/>
</dbReference>
<protein>
    <submittedName>
        <fullName evidence="9">Uncharacterized protein LOC100180184</fullName>
    </submittedName>
</protein>
<feature type="compositionally biased region" description="Basic and acidic residues" evidence="6">
    <location>
        <begin position="995"/>
        <end position="1008"/>
    </location>
</feature>
<keyword evidence="4" id="KW-0238">DNA-binding</keyword>
<sequence length="1385" mass="156142">MAYYPGQYGQYSQPTAAPAASGYNNPQQVTANYTQYGNFNSSASGTSTSSTNTSTVASSFGYQQTSVASTTPSQTTAQTFPSQSYYGYTNVSSTTVNQPTFHNFANLWYSQTTANNAAAAAQTTAQQQQSTQTRQAQMSVQQVASLHAQYMGYQQAFVQQQQQQYQQQQQQLANTVATTAASQQAYKSPIGAKSSPQSNIGINQTTVAASWGNAATPRTQHESFPTIPLPNQPQTDPVSRTTGWGATFTPQQHPPSQPPQPQGKDWTHVTTGYQQQNLSRGNYGVSGGDLSWSQQQAQMNMQRQNQAFTQQGKTPSYPNQSPQYGGQQQQGPNLDTRAYNSRPPDPANFPPDARAAWGQHANNWGENWNKDQGWGDWNGAQNRPRVNEDGPNIPPFPEAWQMGNQPPGQNGNWDERNRANWNQANWQQQTGFEQNGARQNQGNRFARGDNQQRFPNNGRYSPNSRQSRGEKTDRELWSPADNKKKFGNKVIKPQDSPKENVSDKIVQATEIKSYLYSWLSMRHMHPVYDLHSTGERPDQTFRCELRVQGYKFVGVGESTNKKESLNDAAWSFADFLVKQGELTPSELPAKTQMDDDISDNFGVVKDDESETRVEIQPKKGEVASGNQYVRKNHNHNQMNMKGPKQNIPPLMSLVTAPPGHPHMPPFMDRGCAPHEMWGMPLHPPPHPPPWMMGPPPPMPGPWRGMMGGPRHGWHPKNDYWRLEEQWMEEIHHSQEYQNPEDIFINQMIMRHKEATMGVGGGMRPRPNLAMPMDGRGGGEWQPQYKNRNQLTMDDRHIMAKHAAIYPHEEELKSVHELVTIAEQALKALSDQFVDEDHPLPKSEEEIEEENLDKEDSTEKTEDGNEEKSTSGDEDKQEKKAKIQILKRPKKQPKKLIDTRPRILCAVNRVGTLAKGLLIHNDPNVSLVLLCGNVPTQKLLQRVLKHLPEKMKEVNKTLEFELEENEAGFTIFAKLAVKVKVLVTLTSTSLNKPKPKVQEEKEAEEEKVTGPEGGVGEDEGHKEDAEKEEEKQEGDQSEEEKKEETEDAENNPTEQKEETPPKEQEESNEQKYTCVDSETKIDEIEVESNNEEIEGMLPKHLLLDALAQLRHAKWFQARASQLDCCVVMIRILRDLKLREEVWNPLSNWAIENLVYISLSSSNEQMGHGDAFRRVFEVLAGGVLLPDRPGVQDPCEKDKVDVLDCCSDQELEEMTRYAQYVLLKIAFRQIHQVLGMERLSLNAPRPNNHYPTSHNVNSIQSKDENGSDLPNKQHSESDKITTENVTETSPVKEDNENEQKLADLSITDPENKHTEAVDLQENDRVTEQITDCPEETDKNSDTDTTDKSQNLDQSSCMEKNSELKEAPSEPEPNPDQIQQQTSNTEDN</sequence>
<dbReference type="Pfam" id="PF00035">
    <property type="entry name" value="dsrm"/>
    <property type="match status" value="1"/>
</dbReference>
<feature type="domain" description="DRBM" evidence="7">
    <location>
        <begin position="510"/>
        <end position="578"/>
    </location>
</feature>
<dbReference type="PANTHER" id="PTHR45762:SF3">
    <property type="entry name" value="ZINC-FINGER PROTEIN AT 72D, ISOFORM B"/>
    <property type="match status" value="1"/>
</dbReference>
<dbReference type="SMART" id="SM00572">
    <property type="entry name" value="DZF"/>
    <property type="match status" value="1"/>
</dbReference>
<dbReference type="InterPro" id="IPR049401">
    <property type="entry name" value="DZF_dom_N"/>
</dbReference>
<name>A0A6F9DGG1_9ASCI</name>
<evidence type="ECO:0000259" key="8">
    <source>
        <dbReference type="PROSITE" id="PS51703"/>
    </source>
</evidence>
<keyword evidence="3" id="KW-0677">Repeat</keyword>
<feature type="compositionally biased region" description="Basic and acidic residues" evidence="6">
    <location>
        <begin position="467"/>
        <end position="484"/>
    </location>
</feature>
<feature type="compositionally biased region" description="Polar residues" evidence="6">
    <location>
        <begin position="1247"/>
        <end position="1258"/>
    </location>
</feature>
<feature type="compositionally biased region" description="Pro residues" evidence="6">
    <location>
        <begin position="252"/>
        <end position="261"/>
    </location>
</feature>
<feature type="compositionally biased region" description="Basic and acidic residues" evidence="6">
    <location>
        <begin position="1288"/>
        <end position="1299"/>
    </location>
</feature>
<feature type="region of interest" description="Disordered" evidence="6">
    <location>
        <begin position="831"/>
        <end position="884"/>
    </location>
</feature>
<dbReference type="Gene3D" id="3.30.460.10">
    <property type="entry name" value="Beta Polymerase, domain 2"/>
    <property type="match status" value="1"/>
</dbReference>
<keyword evidence="5" id="KW-0694">RNA-binding</keyword>
<feature type="compositionally biased region" description="Basic and acidic residues" evidence="6">
    <location>
        <begin position="834"/>
        <end position="843"/>
    </location>
</feature>
<feature type="compositionally biased region" description="Basic and acidic residues" evidence="6">
    <location>
        <begin position="1259"/>
        <end position="1279"/>
    </location>
</feature>
<dbReference type="Gene3D" id="3.30.160.20">
    <property type="match status" value="1"/>
</dbReference>
<feature type="compositionally biased region" description="Basic and acidic residues" evidence="6">
    <location>
        <begin position="1333"/>
        <end position="1344"/>
    </location>
</feature>
<dbReference type="InterPro" id="IPR044445">
    <property type="entry name" value="DHX9_DSRM_1"/>
</dbReference>
<feature type="compositionally biased region" description="Low complexity" evidence="6">
    <location>
        <begin position="317"/>
        <end position="333"/>
    </location>
</feature>
<evidence type="ECO:0000259" key="7">
    <source>
        <dbReference type="PROSITE" id="PS50137"/>
    </source>
</evidence>
<feature type="compositionally biased region" description="Polar residues" evidence="6">
    <location>
        <begin position="1373"/>
        <end position="1385"/>
    </location>
</feature>
<dbReference type="InterPro" id="IPR049402">
    <property type="entry name" value="DZF_dom_C"/>
</dbReference>
<dbReference type="FunFam" id="1.10.1410.40:FF:000001">
    <property type="entry name" value="interleukin enhancer-binding factor 3 isoform X1"/>
    <property type="match status" value="1"/>
</dbReference>
<evidence type="ECO:0000256" key="5">
    <source>
        <dbReference type="PROSITE-ProRule" id="PRU00266"/>
    </source>
</evidence>
<evidence type="ECO:0000256" key="1">
    <source>
        <dbReference type="ARBA" id="ARBA00004496"/>
    </source>
</evidence>
<evidence type="ECO:0000313" key="9">
    <source>
        <dbReference type="EMBL" id="CAB3262520.1"/>
    </source>
</evidence>
<feature type="compositionally biased region" description="Basic and acidic residues" evidence="6">
    <location>
        <begin position="853"/>
        <end position="880"/>
    </location>
</feature>
<dbReference type="Pfam" id="PF20965">
    <property type="entry name" value="DZF_C"/>
    <property type="match status" value="1"/>
</dbReference>
<feature type="compositionally biased region" description="Basic and acidic residues" evidence="6">
    <location>
        <begin position="1307"/>
        <end position="1324"/>
    </location>
</feature>
<feature type="region of interest" description="Disordered" evidence="6">
    <location>
        <begin position="217"/>
        <end position="267"/>
    </location>
</feature>
<reference evidence="9" key="1">
    <citation type="submission" date="2020-04" db="EMBL/GenBank/DDBJ databases">
        <authorList>
            <person name="Neveu A P."/>
        </authorList>
    </citation>
    <scope>NUCLEOTIDE SEQUENCE</scope>
    <source>
        <tissue evidence="9">Whole embryo</tissue>
    </source>
</reference>
<dbReference type="GO" id="GO:0071011">
    <property type="term" value="C:precatalytic spliceosome"/>
    <property type="evidence" value="ECO:0007669"/>
    <property type="project" value="TreeGrafter"/>
</dbReference>
<dbReference type="GO" id="GO:0003727">
    <property type="term" value="F:single-stranded RNA binding"/>
    <property type="evidence" value="ECO:0007669"/>
    <property type="project" value="TreeGrafter"/>
</dbReference>
<comment type="subcellular location">
    <subcellularLocation>
        <location evidence="1">Cytoplasm</location>
    </subcellularLocation>
</comment>
<feature type="region of interest" description="Disordered" evidence="6">
    <location>
        <begin position="588"/>
        <end position="610"/>
    </location>
</feature>
<dbReference type="Pfam" id="PF07528">
    <property type="entry name" value="DZF_N"/>
    <property type="match status" value="1"/>
</dbReference>
<dbReference type="GO" id="GO:0003677">
    <property type="term" value="F:DNA binding"/>
    <property type="evidence" value="ECO:0007669"/>
    <property type="project" value="UniProtKB-KW"/>
</dbReference>
<dbReference type="PROSITE" id="PS51703">
    <property type="entry name" value="DZF"/>
    <property type="match status" value="1"/>
</dbReference>
<feature type="domain" description="DZF" evidence="8">
    <location>
        <begin position="765"/>
        <end position="1297"/>
    </location>
</feature>
<proteinExistence type="evidence at transcript level"/>
<evidence type="ECO:0000256" key="6">
    <source>
        <dbReference type="SAM" id="MobiDB-lite"/>
    </source>
</evidence>
<feature type="compositionally biased region" description="Polar residues" evidence="6">
    <location>
        <begin position="402"/>
        <end position="412"/>
    </location>
</feature>
<feature type="region of interest" description="Disordered" evidence="6">
    <location>
        <begin position="1242"/>
        <end position="1385"/>
    </location>
</feature>
<evidence type="ECO:0000256" key="2">
    <source>
        <dbReference type="ARBA" id="ARBA00022490"/>
    </source>
</evidence>
<gene>
    <name evidence="9" type="primary">LOC100180184</name>
</gene>
<dbReference type="SUPFAM" id="SSF54768">
    <property type="entry name" value="dsRNA-binding domain-like"/>
    <property type="match status" value="1"/>
</dbReference>
<dbReference type="SMART" id="SM00358">
    <property type="entry name" value="DSRM"/>
    <property type="match status" value="1"/>
</dbReference>
<dbReference type="InterPro" id="IPR043519">
    <property type="entry name" value="NT_sf"/>
</dbReference>
<accession>A0A6F9DGG1</accession>
<dbReference type="PROSITE" id="PS50137">
    <property type="entry name" value="DS_RBD"/>
    <property type="match status" value="1"/>
</dbReference>